<dbReference type="KEGG" id="phao:HF685_04865"/>
<sequence length="102" mass="11832">MPNRPFVELIGIKAQVNDCEEFESVHVREFKDHLQTDPAITEQIRPLVKLGFRFRWTGYTDPTGVECCLAIVRDEKAERKLRELVEGPLEEEGPDKRQLPLI</sequence>
<dbReference type="Proteomes" id="UP000501600">
    <property type="component" value="Chromosome"/>
</dbReference>
<dbReference type="AlphaFoldDB" id="A0A6H2DK26"/>
<organism evidence="1 2">
    <name type="scientific">Parasphingorhabdus halotolerans</name>
    <dbReference type="NCBI Taxonomy" id="2725558"/>
    <lineage>
        <taxon>Bacteria</taxon>
        <taxon>Pseudomonadati</taxon>
        <taxon>Pseudomonadota</taxon>
        <taxon>Alphaproteobacteria</taxon>
        <taxon>Sphingomonadales</taxon>
        <taxon>Sphingomonadaceae</taxon>
        <taxon>Parasphingorhabdus</taxon>
    </lineage>
</organism>
<evidence type="ECO:0000313" key="2">
    <source>
        <dbReference type="Proteomes" id="UP000501600"/>
    </source>
</evidence>
<name>A0A6H2DK26_9SPHN</name>
<reference evidence="1 2" key="1">
    <citation type="submission" date="2020-04" db="EMBL/GenBank/DDBJ databases">
        <title>Genome sequence for Sphingorhabdus sp. strain M1.</title>
        <authorList>
            <person name="Park S.-J."/>
        </authorList>
    </citation>
    <scope>NUCLEOTIDE SEQUENCE [LARGE SCALE GENOMIC DNA]</scope>
    <source>
        <strain evidence="1 2">JK6</strain>
    </source>
</reference>
<gene>
    <name evidence="1" type="ORF">HF685_04865</name>
</gene>
<proteinExistence type="predicted"/>
<dbReference type="EMBL" id="CP051217">
    <property type="protein sequence ID" value="QJB68694.1"/>
    <property type="molecule type" value="Genomic_DNA"/>
</dbReference>
<keyword evidence="2" id="KW-1185">Reference proteome</keyword>
<evidence type="ECO:0000313" key="1">
    <source>
        <dbReference type="EMBL" id="QJB68694.1"/>
    </source>
</evidence>
<accession>A0A6H2DK26</accession>
<protein>
    <submittedName>
        <fullName evidence="1">Uncharacterized protein</fullName>
    </submittedName>
</protein>
<dbReference type="RefSeq" id="WP_168818536.1">
    <property type="nucleotide sequence ID" value="NZ_CP051217.1"/>
</dbReference>